<feature type="compositionally biased region" description="Polar residues" evidence="6">
    <location>
        <begin position="50"/>
        <end position="68"/>
    </location>
</feature>
<dbReference type="InterPro" id="IPR036855">
    <property type="entry name" value="Znf_CCCH_sf"/>
</dbReference>
<dbReference type="Proteomes" id="UP001177023">
    <property type="component" value="Unassembled WGS sequence"/>
</dbReference>
<dbReference type="SMART" id="SM00356">
    <property type="entry name" value="ZnF_C3H1"/>
    <property type="match status" value="1"/>
</dbReference>
<feature type="zinc finger region" description="C3H1-type" evidence="5">
    <location>
        <begin position="86"/>
        <end position="114"/>
    </location>
</feature>
<evidence type="ECO:0000256" key="2">
    <source>
        <dbReference type="ARBA" id="ARBA00022771"/>
    </source>
</evidence>
<feature type="region of interest" description="Disordered" evidence="6">
    <location>
        <begin position="320"/>
        <end position="369"/>
    </location>
</feature>
<keyword evidence="3 5" id="KW-0862">Zinc</keyword>
<evidence type="ECO:0000256" key="4">
    <source>
        <dbReference type="PROSITE-ProRule" id="PRU00601"/>
    </source>
</evidence>
<evidence type="ECO:0000256" key="6">
    <source>
        <dbReference type="SAM" id="MobiDB-lite"/>
    </source>
</evidence>
<evidence type="ECO:0000259" key="8">
    <source>
        <dbReference type="PROSITE" id="PS51266"/>
    </source>
</evidence>
<reference evidence="9" key="1">
    <citation type="submission" date="2023-06" db="EMBL/GenBank/DDBJ databases">
        <authorList>
            <person name="Delattre M."/>
        </authorList>
    </citation>
    <scope>NUCLEOTIDE SEQUENCE</scope>
    <source>
        <strain evidence="9">AF72</strain>
    </source>
</reference>
<sequence length="670" mass="75228">MNEQAGSGTKGRNERRGFGAQASSGRREFRRFRGTGKKPNAGTARPTPPYQKQNSSSEMEGNMGTSEQGEVLLEQDTVVQSSVPKPPKKRPCRFFRSRQGCAKGDECQFKHTLPKEKLPLEIEAAPEVPDTGSILRQAAVEVIPRKTQAFVPMRFCVGLKDNGSEDAKKIRNAEINYYKRRYPRGKVDEQEGTTIIQFIFEPTDPAWTFAIKKIHLSLGIPAGFPFEKVFAAVDRGENPEMPDILCAYVEEALTKNIEERFARMEAADEYEGLAKVLLKWLDTHLFTLFLEGLRRTKLVLDASAAGISLVLNKKQEQTAPVEETENLRIDEYSEDEEESSDEDSDGRDDDGIGEEEGPSEDLAPIDTDQQMDRLPKLPIEVVLAWSDASKNIASICAVSMQLMVRCTRCAEHNDLDVSVRDSAVFGRCKRCNNAYSVRLRGELVHENSNLLAQCDSRACRPIDFILPNSRLKFVCFACNKEDDVQKIGFGQPHKSWCRSCHTSCAFTISAIRFQGDFSRTIGKDEQASKALPVAKKKLEKGVGIVAGQPLPNLGACVHYKKSYRWFRFPCCGKVYPCDDCHGEKEKDHEMKLANRMICGHCSAEQPFVKSKPCSNCQQMVTRSKSQFWEGGKGCRDQNKMNRNDARKHVNSRQKTVSKKKVGDLVVKKKP</sequence>
<keyword evidence="1 5" id="KW-0479">Metal-binding</keyword>
<gene>
    <name evidence="9" type="ORF">MSPICULIGERA_LOCUS23549</name>
</gene>
<organism evidence="9 10">
    <name type="scientific">Mesorhabditis spiculigera</name>
    <dbReference type="NCBI Taxonomy" id="96644"/>
    <lineage>
        <taxon>Eukaryota</taxon>
        <taxon>Metazoa</taxon>
        <taxon>Ecdysozoa</taxon>
        <taxon>Nematoda</taxon>
        <taxon>Chromadorea</taxon>
        <taxon>Rhabditida</taxon>
        <taxon>Rhabditina</taxon>
        <taxon>Rhabditomorpha</taxon>
        <taxon>Rhabditoidea</taxon>
        <taxon>Rhabditidae</taxon>
        <taxon>Mesorhabditinae</taxon>
        <taxon>Mesorhabditis</taxon>
    </lineage>
</organism>
<feature type="compositionally biased region" description="Basic and acidic residues" evidence="6">
    <location>
        <begin position="660"/>
        <end position="670"/>
    </location>
</feature>
<comment type="caution">
    <text evidence="9">The sequence shown here is derived from an EMBL/GenBank/DDBJ whole genome shotgun (WGS) entry which is preliminary data.</text>
</comment>
<dbReference type="InterPro" id="IPR000571">
    <property type="entry name" value="Znf_CCCH"/>
</dbReference>
<dbReference type="InterPro" id="IPR008913">
    <property type="entry name" value="Znf_CHY"/>
</dbReference>
<evidence type="ECO:0000256" key="1">
    <source>
        <dbReference type="ARBA" id="ARBA00022723"/>
    </source>
</evidence>
<dbReference type="SUPFAM" id="SSF161219">
    <property type="entry name" value="CHY zinc finger-like"/>
    <property type="match status" value="1"/>
</dbReference>
<evidence type="ECO:0000313" key="10">
    <source>
        <dbReference type="Proteomes" id="UP001177023"/>
    </source>
</evidence>
<evidence type="ECO:0000256" key="5">
    <source>
        <dbReference type="PROSITE-ProRule" id="PRU00723"/>
    </source>
</evidence>
<evidence type="ECO:0000313" key="9">
    <source>
        <dbReference type="EMBL" id="CAJ0585531.1"/>
    </source>
</evidence>
<proteinExistence type="predicted"/>
<evidence type="ECO:0000259" key="7">
    <source>
        <dbReference type="PROSITE" id="PS50103"/>
    </source>
</evidence>
<name>A0AA36GAV0_9BILA</name>
<dbReference type="PROSITE" id="PS50103">
    <property type="entry name" value="ZF_C3H1"/>
    <property type="match status" value="1"/>
</dbReference>
<dbReference type="GO" id="GO:0008270">
    <property type="term" value="F:zinc ion binding"/>
    <property type="evidence" value="ECO:0007669"/>
    <property type="project" value="UniProtKB-KW"/>
</dbReference>
<dbReference type="Gene3D" id="4.10.1000.10">
    <property type="entry name" value="Zinc finger, CCCH-type"/>
    <property type="match status" value="1"/>
</dbReference>
<protein>
    <submittedName>
        <fullName evidence="9">Uncharacterized protein</fullName>
    </submittedName>
</protein>
<dbReference type="InterPro" id="IPR037274">
    <property type="entry name" value="Znf_CHY_sf"/>
</dbReference>
<keyword evidence="10" id="KW-1185">Reference proteome</keyword>
<dbReference type="Pfam" id="PF05495">
    <property type="entry name" value="zf-CHY"/>
    <property type="match status" value="1"/>
</dbReference>
<feature type="domain" description="C3H1-type" evidence="7">
    <location>
        <begin position="86"/>
        <end position="114"/>
    </location>
</feature>
<feature type="region of interest" description="Disordered" evidence="6">
    <location>
        <begin position="1"/>
        <end position="71"/>
    </location>
</feature>
<feature type="compositionally biased region" description="Basic and acidic residues" evidence="6">
    <location>
        <begin position="632"/>
        <end position="647"/>
    </location>
</feature>
<dbReference type="SUPFAM" id="SSF90229">
    <property type="entry name" value="CCCH zinc finger"/>
    <property type="match status" value="1"/>
</dbReference>
<accession>A0AA36GAV0</accession>
<feature type="non-terminal residue" evidence="9">
    <location>
        <position position="670"/>
    </location>
</feature>
<evidence type="ECO:0000256" key="3">
    <source>
        <dbReference type="ARBA" id="ARBA00022833"/>
    </source>
</evidence>
<feature type="domain" description="CHY-type" evidence="8">
    <location>
        <begin position="549"/>
        <end position="618"/>
    </location>
</feature>
<dbReference type="AlphaFoldDB" id="A0AA36GAV0"/>
<feature type="compositionally biased region" description="Acidic residues" evidence="6">
    <location>
        <begin position="332"/>
        <end position="359"/>
    </location>
</feature>
<keyword evidence="2 4" id="KW-0863">Zinc-finger</keyword>
<dbReference type="EMBL" id="CATQJA010002706">
    <property type="protein sequence ID" value="CAJ0585531.1"/>
    <property type="molecule type" value="Genomic_DNA"/>
</dbReference>
<dbReference type="PROSITE" id="PS51266">
    <property type="entry name" value="ZF_CHY"/>
    <property type="match status" value="1"/>
</dbReference>
<feature type="region of interest" description="Disordered" evidence="6">
    <location>
        <begin position="631"/>
        <end position="670"/>
    </location>
</feature>
<feature type="compositionally biased region" description="Basic residues" evidence="6">
    <location>
        <begin position="648"/>
        <end position="659"/>
    </location>
</feature>